<name>A0A1H4FW41_9RHOB</name>
<dbReference type="AlphaFoldDB" id="A0A1H4FW41"/>
<accession>A0A1H4FW41</accession>
<evidence type="ECO:0000313" key="1">
    <source>
        <dbReference type="EMBL" id="SEB01536.1"/>
    </source>
</evidence>
<reference evidence="1 2" key="1">
    <citation type="submission" date="2016-10" db="EMBL/GenBank/DDBJ databases">
        <authorList>
            <person name="de Groot N.N."/>
        </authorList>
    </citation>
    <scope>NUCLEOTIDE SEQUENCE [LARGE SCALE GENOMIC DNA]</scope>
    <source>
        <strain evidence="1 2">DSM 15345</strain>
    </source>
</reference>
<dbReference type="RefSeq" id="WP_093256348.1">
    <property type="nucleotide sequence ID" value="NZ_FNQM01000030.1"/>
</dbReference>
<gene>
    <name evidence="1" type="ORF">SAMN05444370_1308</name>
</gene>
<keyword evidence="2" id="KW-1185">Reference proteome</keyword>
<dbReference type="OrthoDB" id="285538at2"/>
<evidence type="ECO:0000313" key="2">
    <source>
        <dbReference type="Proteomes" id="UP000198703"/>
    </source>
</evidence>
<organism evidence="1 2">
    <name type="scientific">Rubrimonas cliftonensis</name>
    <dbReference type="NCBI Taxonomy" id="89524"/>
    <lineage>
        <taxon>Bacteria</taxon>
        <taxon>Pseudomonadati</taxon>
        <taxon>Pseudomonadota</taxon>
        <taxon>Alphaproteobacteria</taxon>
        <taxon>Rhodobacterales</taxon>
        <taxon>Paracoccaceae</taxon>
        <taxon>Rubrimonas</taxon>
    </lineage>
</organism>
<dbReference type="STRING" id="89524.SAMN05444370_1308"/>
<dbReference type="EMBL" id="FNQM01000030">
    <property type="protein sequence ID" value="SEB01536.1"/>
    <property type="molecule type" value="Genomic_DNA"/>
</dbReference>
<proteinExistence type="predicted"/>
<protein>
    <submittedName>
        <fullName evidence="1">Uncharacterized protein</fullName>
    </submittedName>
</protein>
<dbReference type="Proteomes" id="UP000198703">
    <property type="component" value="Unassembled WGS sequence"/>
</dbReference>
<sequence length="81" mass="9143">MVKRLDTYEDWKACITVDCGIPLTHAFCLERIAELHKAEDWPTNRFVATWGDAHRLRVIAWFERAAAELSPKQSAVGSADG</sequence>